<sequence>MQQQQGLAQGPVGGTSESSQDGQFKHLLLSSNREGMNLAQFRAKANELRQSLEQILNTLHVCPDKIEWAAALDHFSVLNVQYYNLVGQLRPMLKHWAVHPKVANQENNSVLPIMMSSRALPEMEAEEAELLKAHQELHGNSSVNDNYVAVLSEIEEFNSLIDSLMQTKARAADLGLLHPKNPIRAEIAAPTSRTATAAISKLQSDMATSNKRPRQAQAGAQLQGEDLLLAAALRGEGLRS</sequence>
<name>A0A061SNR5_9CHLO</name>
<organism evidence="2">
    <name type="scientific">Tetraselmis sp. GSL018</name>
    <dbReference type="NCBI Taxonomy" id="582737"/>
    <lineage>
        <taxon>Eukaryota</taxon>
        <taxon>Viridiplantae</taxon>
        <taxon>Chlorophyta</taxon>
        <taxon>core chlorophytes</taxon>
        <taxon>Chlorodendrophyceae</taxon>
        <taxon>Chlorodendrales</taxon>
        <taxon>Chlorodendraceae</taxon>
        <taxon>Tetraselmis</taxon>
    </lineage>
</organism>
<evidence type="ECO:0008006" key="3">
    <source>
        <dbReference type="Google" id="ProtNLM"/>
    </source>
</evidence>
<dbReference type="EMBL" id="GBEZ01000170">
    <property type="protein sequence ID" value="JAC84694.1"/>
    <property type="molecule type" value="Transcribed_RNA"/>
</dbReference>
<gene>
    <name evidence="2" type="ORF">TSPGSL018_370</name>
</gene>
<evidence type="ECO:0000313" key="2">
    <source>
        <dbReference type="EMBL" id="JAC84694.1"/>
    </source>
</evidence>
<protein>
    <recommendedName>
        <fullName evidence="3">Mediator of RNA polymerase II transcription subunit 8</fullName>
    </recommendedName>
</protein>
<evidence type="ECO:0000256" key="1">
    <source>
        <dbReference type="SAM" id="MobiDB-lite"/>
    </source>
</evidence>
<accession>A0A061SNR5</accession>
<dbReference type="PANTHER" id="PTHR35552">
    <property type="entry name" value="MEDIATOR OF RNA POLYMERASE II TRANSCRIPTION SUBUNIT 8"/>
    <property type="match status" value="1"/>
</dbReference>
<reference evidence="2" key="1">
    <citation type="submission" date="2014-05" db="EMBL/GenBank/DDBJ databases">
        <title>The transcriptome of the halophilic microalga Tetraselmis sp. GSL018 isolated from the Great Salt Lake, Utah.</title>
        <authorList>
            <person name="Jinkerson R.E."/>
            <person name="D'Adamo S."/>
            <person name="Posewitz M.C."/>
        </authorList>
    </citation>
    <scope>NUCLEOTIDE SEQUENCE</scope>
    <source>
        <strain evidence="2">GSL018</strain>
    </source>
</reference>
<dbReference type="PANTHER" id="PTHR35552:SF1">
    <property type="entry name" value="MEDIATOR OF RNA POLYMERASE II TRANSCRIPTION SUBUNIT 8"/>
    <property type="match status" value="1"/>
</dbReference>
<dbReference type="InterPro" id="IPR038795">
    <property type="entry name" value="MED8_plant"/>
</dbReference>
<feature type="region of interest" description="Disordered" evidence="1">
    <location>
        <begin position="1"/>
        <end position="21"/>
    </location>
</feature>
<proteinExistence type="predicted"/>
<dbReference type="GO" id="GO:0016592">
    <property type="term" value="C:mediator complex"/>
    <property type="evidence" value="ECO:0007669"/>
    <property type="project" value="InterPro"/>
</dbReference>
<dbReference type="AlphaFoldDB" id="A0A061SNR5"/>